<dbReference type="InterPro" id="IPR036866">
    <property type="entry name" value="RibonucZ/Hydroxyglut_hydro"/>
</dbReference>
<organism evidence="1">
    <name type="scientific">Mytilinidion resinicola</name>
    <dbReference type="NCBI Taxonomy" id="574789"/>
    <lineage>
        <taxon>Eukaryota</taxon>
        <taxon>Fungi</taxon>
        <taxon>Dikarya</taxon>
        <taxon>Ascomycota</taxon>
        <taxon>Pezizomycotina</taxon>
        <taxon>Dothideomycetes</taxon>
        <taxon>Pleosporomycetidae</taxon>
        <taxon>Mytilinidiales</taxon>
        <taxon>Mytilinidiaceae</taxon>
        <taxon>Mytilinidion</taxon>
    </lineage>
</organism>
<proteinExistence type="predicted"/>
<reference evidence="3" key="3">
    <citation type="submission" date="2025-04" db="UniProtKB">
        <authorList>
            <consortium name="RefSeq"/>
        </authorList>
    </citation>
    <scope>IDENTIFICATION</scope>
    <source>
        <strain evidence="3">CBS 304.34</strain>
    </source>
</reference>
<reference evidence="1 3" key="1">
    <citation type="journal article" date="2020" name="Stud. Mycol.">
        <title>101 Dothideomycetes genomes: a test case for predicting lifestyles and emergence of pathogens.</title>
        <authorList>
            <person name="Haridas S."/>
            <person name="Albert R."/>
            <person name="Binder M."/>
            <person name="Bloem J."/>
            <person name="Labutti K."/>
            <person name="Salamov A."/>
            <person name="Andreopoulos B."/>
            <person name="Baker S."/>
            <person name="Barry K."/>
            <person name="Bills G."/>
            <person name="Bluhm B."/>
            <person name="Cannon C."/>
            <person name="Castanera R."/>
            <person name="Culley D."/>
            <person name="Daum C."/>
            <person name="Ezra D."/>
            <person name="Gonzalez J."/>
            <person name="Henrissat B."/>
            <person name="Kuo A."/>
            <person name="Liang C."/>
            <person name="Lipzen A."/>
            <person name="Lutzoni F."/>
            <person name="Magnuson J."/>
            <person name="Mondo S."/>
            <person name="Nolan M."/>
            <person name="Ohm R."/>
            <person name="Pangilinan J."/>
            <person name="Park H.-J."/>
            <person name="Ramirez L."/>
            <person name="Alfaro M."/>
            <person name="Sun H."/>
            <person name="Tritt A."/>
            <person name="Yoshinaga Y."/>
            <person name="Zwiers L.-H."/>
            <person name="Turgeon B."/>
            <person name="Goodwin S."/>
            <person name="Spatafora J."/>
            <person name="Crous P."/>
            <person name="Grigoriev I."/>
        </authorList>
    </citation>
    <scope>NUCLEOTIDE SEQUENCE</scope>
    <source>
        <strain evidence="1 3">CBS 304.34</strain>
    </source>
</reference>
<evidence type="ECO:0000313" key="1">
    <source>
        <dbReference type="EMBL" id="KAF2809062.1"/>
    </source>
</evidence>
<dbReference type="OrthoDB" id="3065987at2759"/>
<reference evidence="3" key="2">
    <citation type="submission" date="2020-04" db="EMBL/GenBank/DDBJ databases">
        <authorList>
            <consortium name="NCBI Genome Project"/>
        </authorList>
    </citation>
    <scope>NUCLEOTIDE SEQUENCE</scope>
    <source>
        <strain evidence="3">CBS 304.34</strain>
    </source>
</reference>
<keyword evidence="2" id="KW-1185">Reference proteome</keyword>
<protein>
    <submittedName>
        <fullName evidence="1 3">Uncharacterized protein</fullName>
    </submittedName>
</protein>
<dbReference type="RefSeq" id="XP_033576026.1">
    <property type="nucleotide sequence ID" value="XM_033728142.1"/>
</dbReference>
<evidence type="ECO:0000313" key="3">
    <source>
        <dbReference type="RefSeq" id="XP_033576026.1"/>
    </source>
</evidence>
<dbReference type="EMBL" id="MU003702">
    <property type="protein sequence ID" value="KAF2809062.1"/>
    <property type="molecule type" value="Genomic_DNA"/>
</dbReference>
<dbReference type="AlphaFoldDB" id="A0A6A6YJN3"/>
<accession>A0A6A6YJN3</accession>
<dbReference type="SUPFAM" id="SSF56281">
    <property type="entry name" value="Metallo-hydrolase/oxidoreductase"/>
    <property type="match status" value="1"/>
</dbReference>
<dbReference type="Gene3D" id="3.60.15.10">
    <property type="entry name" value="Ribonuclease Z/Hydroxyacylglutathione hydrolase-like"/>
    <property type="match status" value="1"/>
</dbReference>
<sequence length="287" mass="32265">MNVEQRPESLTSIHGKVNPTTNHYVKIHVCQASYGDCLALEFDHDSSSPGTIGLTTSTKVLAEKITIKRTYKNKASEKVLVSTRLLLSPDPQLKKQREKDESRRVILIDGGPAHYAAHGKHFTSSTPSHNLFKMLNTLVPPGSPNRLDTLVITHDDADHIKRNNPRTTERGDEYVFFRGAEALKHGHAPFANIWHNSAATILRTGQNNKENKGWFDKHMFGMKNGWEIDDNNMPECNAEFGTYQIDNKAHRWALAGNLPLPSTSVFSWRERTVVISNLDSSRRTASN</sequence>
<dbReference type="GeneID" id="54469035"/>
<dbReference type="Proteomes" id="UP000504636">
    <property type="component" value="Unplaced"/>
</dbReference>
<evidence type="ECO:0000313" key="2">
    <source>
        <dbReference type="Proteomes" id="UP000504636"/>
    </source>
</evidence>
<gene>
    <name evidence="1 3" type="ORF">BDZ99DRAFT_571891</name>
</gene>
<name>A0A6A6YJN3_9PEZI</name>